<gene>
    <name evidence="15" type="ORF">Pdw03_2237</name>
</gene>
<dbReference type="Pfam" id="PF00295">
    <property type="entry name" value="Glyco_hydro_28"/>
    <property type="match status" value="1"/>
</dbReference>
<name>A0A7T6XTW7_PENDI</name>
<reference evidence="15 16" key="1">
    <citation type="submission" date="2020-08" db="EMBL/GenBank/DDBJ databases">
        <title>The completed genome sequence of the pathogenic ascomycete fungus Penicillium digitatum.</title>
        <authorList>
            <person name="Wang M."/>
        </authorList>
    </citation>
    <scope>NUCLEOTIDE SEQUENCE [LARGE SCALE GENOMIC DNA]</scope>
    <source>
        <strain evidence="15 16">PdW03</strain>
    </source>
</reference>
<keyword evidence="9 12" id="KW-0326">Glycosidase</keyword>
<dbReference type="SUPFAM" id="SSF51126">
    <property type="entry name" value="Pectin lyase-like"/>
    <property type="match status" value="1"/>
</dbReference>
<evidence type="ECO:0000256" key="10">
    <source>
        <dbReference type="ARBA" id="ARBA00023316"/>
    </source>
</evidence>
<dbReference type="GO" id="GO:0071555">
    <property type="term" value="P:cell wall organization"/>
    <property type="evidence" value="ECO:0007669"/>
    <property type="project" value="UniProtKB-KW"/>
</dbReference>
<feature type="signal peptide" evidence="13">
    <location>
        <begin position="1"/>
        <end position="18"/>
    </location>
</feature>
<dbReference type="InterPro" id="IPR000743">
    <property type="entry name" value="Glyco_hydro_28"/>
</dbReference>
<dbReference type="EMBL" id="CP060778">
    <property type="protein sequence ID" value="QQK47339.1"/>
    <property type="molecule type" value="Genomic_DNA"/>
</dbReference>
<keyword evidence="4 13" id="KW-0732">Signal</keyword>
<dbReference type="GO" id="GO:0000272">
    <property type="term" value="P:polysaccharide catabolic process"/>
    <property type="evidence" value="ECO:0007669"/>
    <property type="project" value="UniProtKB-KW"/>
</dbReference>
<keyword evidence="10" id="KW-0961">Cell wall biogenesis/degradation</keyword>
<evidence type="ECO:0000256" key="11">
    <source>
        <dbReference type="ARBA" id="ARBA00023326"/>
    </source>
</evidence>
<evidence type="ECO:0000256" key="9">
    <source>
        <dbReference type="ARBA" id="ARBA00023295"/>
    </source>
</evidence>
<evidence type="ECO:0000256" key="13">
    <source>
        <dbReference type="SAM" id="SignalP"/>
    </source>
</evidence>
<organism evidence="15 16">
    <name type="scientific">Penicillium digitatum</name>
    <name type="common">Green mold</name>
    <dbReference type="NCBI Taxonomy" id="36651"/>
    <lineage>
        <taxon>Eukaryota</taxon>
        <taxon>Fungi</taxon>
        <taxon>Dikarya</taxon>
        <taxon>Ascomycota</taxon>
        <taxon>Pezizomycotina</taxon>
        <taxon>Eurotiomycetes</taxon>
        <taxon>Eurotiomycetidae</taxon>
        <taxon>Eurotiales</taxon>
        <taxon>Aspergillaceae</taxon>
        <taxon>Penicillium</taxon>
    </lineage>
</organism>
<dbReference type="Proteomes" id="UP000595662">
    <property type="component" value="Chromosome 5"/>
</dbReference>
<dbReference type="KEGG" id="pdp:PDIP_23710"/>
<evidence type="ECO:0000259" key="14">
    <source>
        <dbReference type="Pfam" id="PF12708"/>
    </source>
</evidence>
<sequence length="447" mass="47374">MFFSSAIAIGLAPLLANAYLSGPVGPTTTVATKSAHKICNVLDYGAVADKSTDVGVAITSAWADCKNGGVVYIPPGDYAFKSWVTLSGGNSCAIQLDGILYRTGTAGGNMIMVEHTTDFEMFSSTSRGAVQGYGYEYHKEGSSGGARILRLYEVTDFSVHDIALVDAPVFHFCMETCENGEVYNLAIRGGNKGGLDGIDVWSTNIWIHDVEVTNKDECVTVKSPAKNILVENIYCNWSGGCAMGSLGSGVDISDITYRNIYTWKSNQMYMIKSNGGSGNVENLVLENFIGHGNAYSLDIDSAWSSMGKVPGNGVHLNNVTIKNWKGTEANGAQRGPIRVKCADGAPCTDITIEDFAMWTESGSYQWHSCESAFGSGACLKESDEHAPYTTTQTVKAVPSGYSAATMASDLAMAFGTALPIPIPVIPTSFYPGATPISELAGARATSS</sequence>
<evidence type="ECO:0000256" key="4">
    <source>
        <dbReference type="ARBA" id="ARBA00022729"/>
    </source>
</evidence>
<evidence type="ECO:0000256" key="8">
    <source>
        <dbReference type="ARBA" id="ARBA00023277"/>
    </source>
</evidence>
<evidence type="ECO:0000256" key="7">
    <source>
        <dbReference type="ARBA" id="ARBA00023180"/>
    </source>
</evidence>
<keyword evidence="11" id="KW-0624">Polysaccharide degradation</keyword>
<dbReference type="Gene3D" id="2.160.20.10">
    <property type="entry name" value="Single-stranded right-handed beta-helix, Pectin lyase-like"/>
    <property type="match status" value="1"/>
</dbReference>
<keyword evidence="7" id="KW-0325">Glycoprotein</keyword>
<evidence type="ECO:0000256" key="1">
    <source>
        <dbReference type="ARBA" id="ARBA00004613"/>
    </source>
</evidence>
<keyword evidence="6" id="KW-1015">Disulfide bond</keyword>
<keyword evidence="5 12" id="KW-0378">Hydrolase</keyword>
<evidence type="ECO:0000256" key="2">
    <source>
        <dbReference type="ARBA" id="ARBA00008834"/>
    </source>
</evidence>
<evidence type="ECO:0000256" key="5">
    <source>
        <dbReference type="ARBA" id="ARBA00022801"/>
    </source>
</evidence>
<evidence type="ECO:0000256" key="6">
    <source>
        <dbReference type="ARBA" id="ARBA00023157"/>
    </source>
</evidence>
<keyword evidence="8" id="KW-0119">Carbohydrate metabolism</keyword>
<evidence type="ECO:0000313" key="16">
    <source>
        <dbReference type="Proteomes" id="UP000595662"/>
    </source>
</evidence>
<comment type="subcellular location">
    <subcellularLocation>
        <location evidence="1">Secreted</location>
    </subcellularLocation>
</comment>
<dbReference type="GO" id="GO:0046576">
    <property type="term" value="F:rhamnogalacturonan alpha-L-rhamnopyranosyl-(1-&gt;4)-alpha-D-galactopyranosyluronide lyase activity"/>
    <property type="evidence" value="ECO:0007669"/>
    <property type="project" value="UniProtKB-ARBA"/>
</dbReference>
<proteinExistence type="inferred from homology"/>
<dbReference type="VEuPathDB" id="FungiDB:PDIP_23710"/>
<dbReference type="InterPro" id="IPR012334">
    <property type="entry name" value="Pectin_lyas_fold"/>
</dbReference>
<dbReference type="RefSeq" id="XP_014536852.1">
    <property type="nucleotide sequence ID" value="XM_014681366.1"/>
</dbReference>
<dbReference type="PANTHER" id="PTHR31736">
    <property type="match status" value="1"/>
</dbReference>
<evidence type="ECO:0000256" key="12">
    <source>
        <dbReference type="RuleBase" id="RU361169"/>
    </source>
</evidence>
<dbReference type="InterPro" id="IPR024535">
    <property type="entry name" value="RHGA/B-epi-like_pectate_lyase"/>
</dbReference>
<feature type="domain" description="Rhamnogalacturonase A/B/Epimerase-like pectate lyase" evidence="14">
    <location>
        <begin position="39"/>
        <end position="84"/>
    </location>
</feature>
<keyword evidence="3" id="KW-0964">Secreted</keyword>
<comment type="similarity">
    <text evidence="2 12">Belongs to the glycosyl hydrolase 28 family.</text>
</comment>
<evidence type="ECO:0000313" key="15">
    <source>
        <dbReference type="EMBL" id="QQK47339.1"/>
    </source>
</evidence>
<dbReference type="GO" id="GO:0005576">
    <property type="term" value="C:extracellular region"/>
    <property type="evidence" value="ECO:0007669"/>
    <property type="project" value="UniProtKB-SubCell"/>
</dbReference>
<feature type="chain" id="PRO_5031024466" evidence="13">
    <location>
        <begin position="19"/>
        <end position="447"/>
    </location>
</feature>
<dbReference type="InterPro" id="IPR011050">
    <property type="entry name" value="Pectin_lyase_fold/virulence"/>
</dbReference>
<accession>A0A7T6XTW7</accession>
<dbReference type="OMA" id="QSKDCRN"/>
<dbReference type="GO" id="GO:0004650">
    <property type="term" value="F:polygalacturonase activity"/>
    <property type="evidence" value="ECO:0007669"/>
    <property type="project" value="InterPro"/>
</dbReference>
<protein>
    <submittedName>
        <fullName evidence="15">Glycoside hydrolase, family 28</fullName>
    </submittedName>
</protein>
<dbReference type="Pfam" id="PF12708">
    <property type="entry name" value="Pect-lyase_RHGA_epim"/>
    <property type="match status" value="1"/>
</dbReference>
<evidence type="ECO:0000256" key="3">
    <source>
        <dbReference type="ARBA" id="ARBA00022525"/>
    </source>
</evidence>
<dbReference type="AlphaFoldDB" id="A0A7T6XTW7"/>
<dbReference type="GeneID" id="26230693"/>
<dbReference type="PANTHER" id="PTHR31736:SF19">
    <property type="entry name" value="PECTIN LYASE SUPERFAMILY PROTEIN-RELATED"/>
    <property type="match status" value="1"/>
</dbReference>